<dbReference type="OrthoDB" id="5871272at2759"/>
<evidence type="ECO:0000256" key="2">
    <source>
        <dbReference type="SAM" id="MobiDB-lite"/>
    </source>
</evidence>
<feature type="compositionally biased region" description="Polar residues" evidence="2">
    <location>
        <begin position="152"/>
        <end position="169"/>
    </location>
</feature>
<sequence>MRLSQKSLNRSMLIGGTNGKIVTVGLESNEIDEVVLILKQQHVINTLRSKMEQISRENDRLKSIMDANLLIENLDKRTAMKTFEAQRMQELELAYKKLKDEMERLLEEKVQNGSEAMNFQSFVEKILEENDRRREEAVELRAILAARFEQRAQVSNSPRPDSDQWSGIQSDDSSCSDLDEELKLGRQCRQLKSHIQMLSRTITERNAEIERLEQRLNEFTTSKVSEH</sequence>
<keyword evidence="4" id="KW-1185">Reference proteome</keyword>
<protein>
    <submittedName>
        <fullName evidence="3">Uncharacterized protein</fullName>
    </submittedName>
</protein>
<feature type="coiled-coil region" evidence="1">
    <location>
        <begin position="44"/>
        <end position="115"/>
    </location>
</feature>
<accession>A0A3P7EY84</accession>
<dbReference type="InParanoid" id="A0A3P7EY84"/>
<evidence type="ECO:0000256" key="1">
    <source>
        <dbReference type="SAM" id="Coils"/>
    </source>
</evidence>
<proteinExistence type="predicted"/>
<evidence type="ECO:0000313" key="4">
    <source>
        <dbReference type="Proteomes" id="UP000270924"/>
    </source>
</evidence>
<dbReference type="Proteomes" id="UP000270924">
    <property type="component" value="Unassembled WGS sequence"/>
</dbReference>
<dbReference type="AlphaFoldDB" id="A0A3P7EY84"/>
<name>A0A3P7EY84_WUCBA</name>
<reference evidence="3 4" key="1">
    <citation type="submission" date="2018-11" db="EMBL/GenBank/DDBJ databases">
        <authorList>
            <consortium name="Pathogen Informatics"/>
        </authorList>
    </citation>
    <scope>NUCLEOTIDE SEQUENCE [LARGE SCALE GENOMIC DNA]</scope>
</reference>
<feature type="region of interest" description="Disordered" evidence="2">
    <location>
        <begin position="152"/>
        <end position="176"/>
    </location>
</feature>
<organism evidence="3 4">
    <name type="scientific">Wuchereria bancrofti</name>
    <dbReference type="NCBI Taxonomy" id="6293"/>
    <lineage>
        <taxon>Eukaryota</taxon>
        <taxon>Metazoa</taxon>
        <taxon>Ecdysozoa</taxon>
        <taxon>Nematoda</taxon>
        <taxon>Chromadorea</taxon>
        <taxon>Rhabditida</taxon>
        <taxon>Spirurina</taxon>
        <taxon>Spiruromorpha</taxon>
        <taxon>Filarioidea</taxon>
        <taxon>Onchocercidae</taxon>
        <taxon>Wuchereria</taxon>
    </lineage>
</organism>
<evidence type="ECO:0000313" key="3">
    <source>
        <dbReference type="EMBL" id="VDM21267.1"/>
    </source>
</evidence>
<feature type="coiled-coil region" evidence="1">
    <location>
        <begin position="195"/>
        <end position="222"/>
    </location>
</feature>
<gene>
    <name evidence="3" type="ORF">WBA_LOCUS11825</name>
</gene>
<keyword evidence="1" id="KW-0175">Coiled coil</keyword>
<dbReference type="EMBL" id="UYWW01012478">
    <property type="protein sequence ID" value="VDM21267.1"/>
    <property type="molecule type" value="Genomic_DNA"/>
</dbReference>